<keyword evidence="2" id="KW-1185">Reference proteome</keyword>
<protein>
    <submittedName>
        <fullName evidence="1">Uncharacterized protein</fullName>
    </submittedName>
</protein>
<evidence type="ECO:0000313" key="1">
    <source>
        <dbReference type="EMBL" id="KZO89714.1"/>
    </source>
</evidence>
<dbReference type="Proteomes" id="UP000076738">
    <property type="component" value="Unassembled WGS sequence"/>
</dbReference>
<gene>
    <name evidence="1" type="ORF">CALVIDRAFT_531905</name>
</gene>
<evidence type="ECO:0000313" key="2">
    <source>
        <dbReference type="Proteomes" id="UP000076738"/>
    </source>
</evidence>
<proteinExistence type="predicted"/>
<name>A0A167FPM3_CALVF</name>
<sequence>MTATAKPMTCRSCLAARWARLGSSPSCPDKRHPRNTLVEQRLALVQPQRPGKGTLQCLLRRPPDGLNMITLNMGLQCAVNYFNCINMTVSECLACFALWPTNCRPPRTRASTDHQSLLAPRCRHHFFGHMHEGQFHILYANNANNIKAAGTGAGAIAWIVPSIIPLTNVGLGLAGSFRAVDNQTAWGPNFIYQYSMREMSA</sequence>
<dbReference type="EMBL" id="KV417369">
    <property type="protein sequence ID" value="KZO89714.1"/>
    <property type="molecule type" value="Genomic_DNA"/>
</dbReference>
<reference evidence="1 2" key="1">
    <citation type="journal article" date="2016" name="Mol. Biol. Evol.">
        <title>Comparative Genomics of Early-Diverging Mushroom-Forming Fungi Provides Insights into the Origins of Lignocellulose Decay Capabilities.</title>
        <authorList>
            <person name="Nagy L.G."/>
            <person name="Riley R."/>
            <person name="Tritt A."/>
            <person name="Adam C."/>
            <person name="Daum C."/>
            <person name="Floudas D."/>
            <person name="Sun H."/>
            <person name="Yadav J.S."/>
            <person name="Pangilinan J."/>
            <person name="Larsson K.H."/>
            <person name="Matsuura K."/>
            <person name="Barry K."/>
            <person name="Labutti K."/>
            <person name="Kuo R."/>
            <person name="Ohm R.A."/>
            <person name="Bhattacharya S.S."/>
            <person name="Shirouzu T."/>
            <person name="Yoshinaga Y."/>
            <person name="Martin F.M."/>
            <person name="Grigoriev I.V."/>
            <person name="Hibbett D.S."/>
        </authorList>
    </citation>
    <scope>NUCLEOTIDE SEQUENCE [LARGE SCALE GENOMIC DNA]</scope>
    <source>
        <strain evidence="1 2">TUFC12733</strain>
    </source>
</reference>
<organism evidence="1 2">
    <name type="scientific">Calocera viscosa (strain TUFC12733)</name>
    <dbReference type="NCBI Taxonomy" id="1330018"/>
    <lineage>
        <taxon>Eukaryota</taxon>
        <taxon>Fungi</taxon>
        <taxon>Dikarya</taxon>
        <taxon>Basidiomycota</taxon>
        <taxon>Agaricomycotina</taxon>
        <taxon>Dacrymycetes</taxon>
        <taxon>Dacrymycetales</taxon>
        <taxon>Dacrymycetaceae</taxon>
        <taxon>Calocera</taxon>
    </lineage>
</organism>
<dbReference type="STRING" id="1330018.A0A167FPM3"/>
<accession>A0A167FPM3</accession>
<dbReference type="AlphaFoldDB" id="A0A167FPM3"/>